<dbReference type="GO" id="GO:0046872">
    <property type="term" value="F:metal ion binding"/>
    <property type="evidence" value="ECO:0007669"/>
    <property type="project" value="UniProtKB-KW"/>
</dbReference>
<dbReference type="GO" id="GO:0030288">
    <property type="term" value="C:outer membrane-bounded periplasmic space"/>
    <property type="evidence" value="ECO:0007669"/>
    <property type="project" value="TreeGrafter"/>
</dbReference>
<keyword evidence="3" id="KW-0408">Iron</keyword>
<keyword evidence="2 4" id="KW-0732">Signal</keyword>
<gene>
    <name evidence="5" type="ORF">DI396_00260</name>
</gene>
<dbReference type="PIRSF" id="PIRSF002825">
    <property type="entry name" value="CfbpA"/>
    <property type="match status" value="1"/>
</dbReference>
<dbReference type="Proteomes" id="UP000248012">
    <property type="component" value="Unassembled WGS sequence"/>
</dbReference>
<dbReference type="AlphaFoldDB" id="A0A2V4MRE2"/>
<dbReference type="EMBL" id="QFVT01000001">
    <property type="protein sequence ID" value="PYC49345.1"/>
    <property type="molecule type" value="Genomic_DNA"/>
</dbReference>
<dbReference type="SUPFAM" id="SSF53850">
    <property type="entry name" value="Periplasmic binding protein-like II"/>
    <property type="match status" value="1"/>
</dbReference>
<dbReference type="Pfam" id="PF13343">
    <property type="entry name" value="SBP_bac_6"/>
    <property type="match status" value="1"/>
</dbReference>
<feature type="chain" id="PRO_5015859846" evidence="4">
    <location>
        <begin position="27"/>
        <end position="340"/>
    </location>
</feature>
<sequence length="340" mass="37445">MRFLMFTRLAILTAATLPALSGAVQADEVNLYSYRQPELLAPLTDAFTNETGIKVNVAYLAKGMVERLVAEGKRSPADLVLTVDIARLAAVVEAGLTQPVESATLTANVPAQYHDPDNQWWGLTTRARIVYASRDRVAEGEVTTYEDLADPKWKGRICTRSGTHAYNVALTSAYLLHHGEAETKTWLEGVKANLARKPQGNDRAQVKAIWAGECDISIGNTYYMGQMVNDPEQKEWADSVRIVFPTFENGGAHVNISGVAMTKHAPHRDNALKMMEFLTSPQAQKIYAEANYEYPVAEGTKADPLVESWGSFTADQADLMELARLRPAALKLIEQVDFDG</sequence>
<proteinExistence type="inferred from homology"/>
<protein>
    <submittedName>
        <fullName evidence="5">Iron ABC transporter substrate-binding protein</fullName>
    </submittedName>
</protein>
<feature type="binding site" evidence="3">
    <location>
        <position position="222"/>
    </location>
    <ligand>
        <name>Fe cation</name>
        <dbReference type="ChEBI" id="CHEBI:24875"/>
    </ligand>
</feature>
<dbReference type="PANTHER" id="PTHR30006:SF15">
    <property type="entry name" value="IRON-UTILIZATION PERIPLASMIC PROTEIN"/>
    <property type="match status" value="1"/>
</dbReference>
<dbReference type="InterPro" id="IPR026045">
    <property type="entry name" value="Ferric-bd"/>
</dbReference>
<dbReference type="Gene3D" id="3.40.190.10">
    <property type="entry name" value="Periplasmic binding protein-like II"/>
    <property type="match status" value="2"/>
</dbReference>
<dbReference type="OrthoDB" id="9769567at2"/>
<evidence type="ECO:0000256" key="2">
    <source>
        <dbReference type="ARBA" id="ARBA00022729"/>
    </source>
</evidence>
<keyword evidence="6" id="KW-1185">Reference proteome</keyword>
<dbReference type="CDD" id="cd13542">
    <property type="entry name" value="PBP2_FutA1_ilke"/>
    <property type="match status" value="1"/>
</dbReference>
<feature type="signal peptide" evidence="4">
    <location>
        <begin position="1"/>
        <end position="26"/>
    </location>
</feature>
<accession>A0A2V4MRE2</accession>
<comment type="caution">
    <text evidence="5">The sequence shown here is derived from an EMBL/GenBank/DDBJ whole genome shotgun (WGS) entry which is preliminary data.</text>
</comment>
<evidence type="ECO:0000313" key="6">
    <source>
        <dbReference type="Proteomes" id="UP000248012"/>
    </source>
</evidence>
<dbReference type="PANTHER" id="PTHR30006">
    <property type="entry name" value="THIAMINE-BINDING PERIPLASMIC PROTEIN-RELATED"/>
    <property type="match status" value="1"/>
</dbReference>
<keyword evidence="3" id="KW-0479">Metal-binding</keyword>
<evidence type="ECO:0000256" key="4">
    <source>
        <dbReference type="SAM" id="SignalP"/>
    </source>
</evidence>
<reference evidence="5 6" key="1">
    <citation type="submission" date="2018-05" db="EMBL/GenBank/DDBJ databases">
        <title>Oceanovita maritima gen. nov., sp. nov., a marine bacterium in the family Rhodobacteraceae isolated from surface seawater of Lundu port Xiamen, China.</title>
        <authorList>
            <person name="Hetharua B.H."/>
            <person name="Min D."/>
            <person name="Liao H."/>
            <person name="Tian Y."/>
        </authorList>
    </citation>
    <scope>NUCLEOTIDE SEQUENCE [LARGE SCALE GENOMIC DNA]</scope>
    <source>
        <strain evidence="5 6">FSX-11</strain>
    </source>
</reference>
<evidence type="ECO:0000313" key="5">
    <source>
        <dbReference type="EMBL" id="PYC49345.1"/>
    </source>
</evidence>
<comment type="similarity">
    <text evidence="1">Belongs to the bacterial solute-binding protein 1 family.</text>
</comment>
<feature type="binding site" evidence="3">
    <location>
        <position position="223"/>
    </location>
    <ligand>
        <name>Fe cation</name>
        <dbReference type="ChEBI" id="CHEBI:24875"/>
    </ligand>
</feature>
<evidence type="ECO:0000256" key="3">
    <source>
        <dbReference type="PIRSR" id="PIRSR002825-1"/>
    </source>
</evidence>
<organism evidence="5 6">
    <name type="scientific">Litorivita pollutaquae</name>
    <dbReference type="NCBI Taxonomy" id="2200892"/>
    <lineage>
        <taxon>Bacteria</taxon>
        <taxon>Pseudomonadati</taxon>
        <taxon>Pseudomonadota</taxon>
        <taxon>Alphaproteobacteria</taxon>
        <taxon>Rhodobacterales</taxon>
        <taxon>Paracoccaceae</taxon>
        <taxon>Litorivita</taxon>
    </lineage>
</organism>
<evidence type="ECO:0000256" key="1">
    <source>
        <dbReference type="ARBA" id="ARBA00008520"/>
    </source>
</evidence>
<name>A0A2V4MRE2_9RHOB</name>